<dbReference type="EMBL" id="PDNZ01000005">
    <property type="protein sequence ID" value="PWW81796.1"/>
    <property type="molecule type" value="Genomic_DNA"/>
</dbReference>
<dbReference type="PROSITE" id="PS51257">
    <property type="entry name" value="PROKAR_LIPOPROTEIN"/>
    <property type="match status" value="1"/>
</dbReference>
<dbReference type="Proteomes" id="UP000246278">
    <property type="component" value="Unassembled WGS sequence"/>
</dbReference>
<protein>
    <recommendedName>
        <fullName evidence="4">YtkA-like domain-containing protein</fullName>
    </recommendedName>
</protein>
<feature type="signal peptide" evidence="1">
    <location>
        <begin position="1"/>
        <end position="32"/>
    </location>
</feature>
<proteinExistence type="predicted"/>
<dbReference type="RefSeq" id="WP_110023443.1">
    <property type="nucleotide sequence ID" value="NZ_PDNZ01000005.1"/>
</dbReference>
<accession>A0A317T8P7</accession>
<organism evidence="2 3">
    <name type="scientific">Prosthecochloris marina</name>
    <dbReference type="NCBI Taxonomy" id="2017681"/>
    <lineage>
        <taxon>Bacteria</taxon>
        <taxon>Pseudomonadati</taxon>
        <taxon>Chlorobiota</taxon>
        <taxon>Chlorobiia</taxon>
        <taxon>Chlorobiales</taxon>
        <taxon>Chlorobiaceae</taxon>
        <taxon>Prosthecochloris</taxon>
    </lineage>
</organism>
<name>A0A317T8P7_9CHLB</name>
<evidence type="ECO:0008006" key="4">
    <source>
        <dbReference type="Google" id="ProtNLM"/>
    </source>
</evidence>
<dbReference type="OrthoDB" id="595100at2"/>
<sequence>MVYRNQMKNAWLWSCSFCLALALFSCSSGTDATPDCDPHAGSCMKQAGDYTITLDMSPKPVLHMKELTFKVSFSSDSPSISSDTLLLDLSMPGMDMGKNEVVLRKVGDNQYNGKGIIVKCPSGRTLWRATLLLSENMKPAFTFNVRD</sequence>
<feature type="chain" id="PRO_5016419102" description="YtkA-like domain-containing protein" evidence="1">
    <location>
        <begin position="33"/>
        <end position="147"/>
    </location>
</feature>
<gene>
    <name evidence="2" type="ORF">CR164_08215</name>
</gene>
<evidence type="ECO:0000313" key="2">
    <source>
        <dbReference type="EMBL" id="PWW81796.1"/>
    </source>
</evidence>
<reference evidence="3" key="1">
    <citation type="submission" date="2017-10" db="EMBL/GenBank/DDBJ databases">
        <authorList>
            <person name="Gaisin V.A."/>
            <person name="Rysina M.S."/>
            <person name="Grouzdev D.S."/>
        </authorList>
    </citation>
    <scope>NUCLEOTIDE SEQUENCE [LARGE SCALE GENOMIC DNA]</scope>
    <source>
        <strain evidence="3">V1</strain>
    </source>
</reference>
<keyword evidence="1" id="KW-0732">Signal</keyword>
<keyword evidence="3" id="KW-1185">Reference proteome</keyword>
<comment type="caution">
    <text evidence="2">The sequence shown here is derived from an EMBL/GenBank/DDBJ whole genome shotgun (WGS) entry which is preliminary data.</text>
</comment>
<evidence type="ECO:0000313" key="3">
    <source>
        <dbReference type="Proteomes" id="UP000246278"/>
    </source>
</evidence>
<dbReference type="AlphaFoldDB" id="A0A317T8P7"/>
<evidence type="ECO:0000256" key="1">
    <source>
        <dbReference type="SAM" id="SignalP"/>
    </source>
</evidence>